<protein>
    <submittedName>
        <fullName evidence="1">Uncharacterized protein</fullName>
    </submittedName>
</protein>
<evidence type="ECO:0000313" key="2">
    <source>
        <dbReference type="Proteomes" id="UP000298493"/>
    </source>
</evidence>
<organism evidence="1 2">
    <name type="scientific">Venturia nashicola</name>
    <dbReference type="NCBI Taxonomy" id="86259"/>
    <lineage>
        <taxon>Eukaryota</taxon>
        <taxon>Fungi</taxon>
        <taxon>Dikarya</taxon>
        <taxon>Ascomycota</taxon>
        <taxon>Pezizomycotina</taxon>
        <taxon>Dothideomycetes</taxon>
        <taxon>Pleosporomycetidae</taxon>
        <taxon>Venturiales</taxon>
        <taxon>Venturiaceae</taxon>
        <taxon>Venturia</taxon>
    </lineage>
</organism>
<accession>A0A4Z1NTT2</accession>
<dbReference type="Proteomes" id="UP000298493">
    <property type="component" value="Unassembled WGS sequence"/>
</dbReference>
<dbReference type="EMBL" id="SNSC02000024">
    <property type="protein sequence ID" value="TID14073.1"/>
    <property type="molecule type" value="Genomic_DNA"/>
</dbReference>
<keyword evidence="2" id="KW-1185">Reference proteome</keyword>
<comment type="caution">
    <text evidence="1">The sequence shown here is derived from an EMBL/GenBank/DDBJ whole genome shotgun (WGS) entry which is preliminary data.</text>
</comment>
<evidence type="ECO:0000313" key="1">
    <source>
        <dbReference type="EMBL" id="TID14073.1"/>
    </source>
</evidence>
<dbReference type="OrthoDB" id="4177236at2759"/>
<dbReference type="SUPFAM" id="SSF56112">
    <property type="entry name" value="Protein kinase-like (PK-like)"/>
    <property type="match status" value="1"/>
</dbReference>
<proteinExistence type="predicted"/>
<reference evidence="1 2" key="1">
    <citation type="submission" date="2019-04" db="EMBL/GenBank/DDBJ databases">
        <title>High contiguity whole genome sequence and gene annotation resource for two Venturia nashicola isolates.</title>
        <authorList>
            <person name="Prokchorchik M."/>
            <person name="Won K."/>
            <person name="Lee Y."/>
            <person name="Choi E.D."/>
            <person name="Segonzac C."/>
            <person name="Sohn K.H."/>
        </authorList>
    </citation>
    <scope>NUCLEOTIDE SEQUENCE [LARGE SCALE GENOMIC DNA]</scope>
    <source>
        <strain evidence="1 2">PRI2</strain>
    </source>
</reference>
<name>A0A4Z1NTT2_9PEZI</name>
<dbReference type="STRING" id="86259.A0A4Z1NTT2"/>
<sequence>MTSSLTLPYYRDASPLRSLLPTTAEIENAGTAIPSIRDPRYGGRFVIVKGRYVVKYGGHHIAENEGHVLLYIEKNLSIPAPRLHAIYYEEGKWYIVMDLMPGKS</sequence>
<dbReference type="AlphaFoldDB" id="A0A4Z1NTT2"/>
<gene>
    <name evidence="1" type="ORF">E6O75_ATG07305</name>
</gene>
<dbReference type="InterPro" id="IPR011009">
    <property type="entry name" value="Kinase-like_dom_sf"/>
</dbReference>